<dbReference type="OrthoDB" id="9815690at2"/>
<dbReference type="PANTHER" id="PTHR10788">
    <property type="entry name" value="TREHALOSE-6-PHOSPHATE SYNTHASE"/>
    <property type="match status" value="1"/>
</dbReference>
<accession>A0A3P4B009</accession>
<dbReference type="EC" id="2.4.1.15" evidence="4"/>
<dbReference type="Pfam" id="PF00982">
    <property type="entry name" value="Glyco_transf_20"/>
    <property type="match status" value="1"/>
</dbReference>
<evidence type="ECO:0000256" key="2">
    <source>
        <dbReference type="ARBA" id="ARBA00008799"/>
    </source>
</evidence>
<evidence type="ECO:0000256" key="4">
    <source>
        <dbReference type="ARBA" id="ARBA00012538"/>
    </source>
</evidence>
<evidence type="ECO:0000313" key="12">
    <source>
        <dbReference type="EMBL" id="VCU69639.1"/>
    </source>
</evidence>
<evidence type="ECO:0000256" key="9">
    <source>
        <dbReference type="ARBA" id="ARBA00030365"/>
    </source>
</evidence>
<dbReference type="CDD" id="cd03788">
    <property type="entry name" value="GT20_TPS"/>
    <property type="match status" value="1"/>
</dbReference>
<evidence type="ECO:0000256" key="7">
    <source>
        <dbReference type="ARBA" id="ARBA00022679"/>
    </source>
</evidence>
<dbReference type="GO" id="GO:0003825">
    <property type="term" value="F:alpha,alpha-trehalose-phosphate synthase (UDP-forming) activity"/>
    <property type="evidence" value="ECO:0007669"/>
    <property type="project" value="UniProtKB-EC"/>
</dbReference>
<gene>
    <name evidence="12" type="primary">otsA</name>
    <name evidence="12" type="ORF">PIGHUM_01702</name>
</gene>
<keyword evidence="7 12" id="KW-0808">Transferase</keyword>
<evidence type="ECO:0000256" key="3">
    <source>
        <dbReference type="ARBA" id="ARBA00011881"/>
    </source>
</evidence>
<evidence type="ECO:0000256" key="10">
    <source>
        <dbReference type="ARBA" id="ARBA00030943"/>
    </source>
</evidence>
<protein>
    <recommendedName>
        <fullName evidence="5">Trehalose-6-phosphate synthase</fullName>
        <ecNumber evidence="4">2.4.1.15</ecNumber>
    </recommendedName>
    <alternativeName>
        <fullName evidence="9">Alpha,alpha-trehalose-phosphate synthase [UDP-forming]</fullName>
    </alternativeName>
    <alternativeName>
        <fullName evidence="10">Osmoregulatory trehalose synthesis protein A</fullName>
    </alternativeName>
    <alternativeName>
        <fullName evidence="8">UDP-glucose-glucosephosphate glucosyltransferase</fullName>
    </alternativeName>
</protein>
<dbReference type="Proteomes" id="UP000277294">
    <property type="component" value="Unassembled WGS sequence"/>
</dbReference>
<organism evidence="12 13">
    <name type="scientific">Pigmentiphaga humi</name>
    <dbReference type="NCBI Taxonomy" id="2478468"/>
    <lineage>
        <taxon>Bacteria</taxon>
        <taxon>Pseudomonadati</taxon>
        <taxon>Pseudomonadota</taxon>
        <taxon>Betaproteobacteria</taxon>
        <taxon>Burkholderiales</taxon>
        <taxon>Alcaligenaceae</taxon>
        <taxon>Pigmentiphaga</taxon>
    </lineage>
</organism>
<evidence type="ECO:0000256" key="11">
    <source>
        <dbReference type="ARBA" id="ARBA00048039"/>
    </source>
</evidence>
<evidence type="ECO:0000256" key="6">
    <source>
        <dbReference type="ARBA" id="ARBA00022676"/>
    </source>
</evidence>
<comment type="subunit">
    <text evidence="3">Homotetramer.</text>
</comment>
<dbReference type="InterPro" id="IPR001830">
    <property type="entry name" value="Glyco_trans_20"/>
</dbReference>
<keyword evidence="6 12" id="KW-0328">Glycosyltransferase</keyword>
<evidence type="ECO:0000256" key="1">
    <source>
        <dbReference type="ARBA" id="ARBA00005199"/>
    </source>
</evidence>
<dbReference type="PANTHER" id="PTHR10788:SF106">
    <property type="entry name" value="BCDNA.GH08860"/>
    <property type="match status" value="1"/>
</dbReference>
<dbReference type="SUPFAM" id="SSF53756">
    <property type="entry name" value="UDP-Glycosyltransferase/glycogen phosphorylase"/>
    <property type="match status" value="1"/>
</dbReference>
<proteinExistence type="inferred from homology"/>
<reference evidence="12 13" key="1">
    <citation type="submission" date="2018-10" db="EMBL/GenBank/DDBJ databases">
        <authorList>
            <person name="Criscuolo A."/>
        </authorList>
    </citation>
    <scope>NUCLEOTIDE SEQUENCE [LARGE SCALE GENOMIC DNA]</scope>
    <source>
        <strain evidence="12">DnA1</strain>
    </source>
</reference>
<evidence type="ECO:0000313" key="13">
    <source>
        <dbReference type="Proteomes" id="UP000277294"/>
    </source>
</evidence>
<comment type="pathway">
    <text evidence="1">Glycan biosynthesis; trehalose biosynthesis.</text>
</comment>
<comment type="catalytic activity">
    <reaction evidence="11">
        <text>D-glucose 6-phosphate + UDP-alpha-D-glucose = alpha,alpha-trehalose 6-phosphate + UDP + H(+)</text>
        <dbReference type="Rhea" id="RHEA:18889"/>
        <dbReference type="ChEBI" id="CHEBI:15378"/>
        <dbReference type="ChEBI" id="CHEBI:58223"/>
        <dbReference type="ChEBI" id="CHEBI:58429"/>
        <dbReference type="ChEBI" id="CHEBI:58885"/>
        <dbReference type="ChEBI" id="CHEBI:61548"/>
        <dbReference type="EC" id="2.4.1.15"/>
    </reaction>
</comment>
<evidence type="ECO:0000256" key="8">
    <source>
        <dbReference type="ARBA" id="ARBA00029654"/>
    </source>
</evidence>
<dbReference type="RefSeq" id="WP_124079158.1">
    <property type="nucleotide sequence ID" value="NZ_UWPJ01000015.1"/>
</dbReference>
<evidence type="ECO:0000256" key="5">
    <source>
        <dbReference type="ARBA" id="ARBA00018539"/>
    </source>
</evidence>
<dbReference type="Gene3D" id="3.40.50.2000">
    <property type="entry name" value="Glycogen Phosphorylase B"/>
    <property type="match status" value="2"/>
</dbReference>
<comment type="similarity">
    <text evidence="2">Belongs to the glycosyltransferase 20 family.</text>
</comment>
<dbReference type="FunFam" id="3.40.50.2000:FF:000024">
    <property type="entry name" value="Trehalose-6-phosphate synthase"/>
    <property type="match status" value="1"/>
</dbReference>
<sequence length="465" mass="52623">MSKLVIISNRVASAAEGKRSAGGLAVGVLDALKRQDGLWFGWSGKVEEEADNEVAFHRIGRIDCATTGLSRKEYDDYYRGFSNGTLWPAFHYRIDLSRYDKREYAGYLAVNERMARLLQPLVDPDDRLWVHDYHMIPFARACRRLGMRNRIGFFLHIPFPAEGVLRTIPPNRDLVQAMCDYDLLGFQTRGDARCFLDYATRHLGLPLENGSVLRCANGHGVRVGHYPIGILPEDIQEQAGSNRGAHLVATLKEGLQERKLVISVDRLDYSKGMVERFNAYERLLESVPSHRGKVSLLQIAPSSRSDVEGYRHIRRQLESTAGHINARWTELSWTPIRYMNRTYERAELLSLFRASQVGFVTPLRDGMNLVAKEYVAAQDEEDPGALVLSEFAGAADELSDGAIIVNPYDLDAMARALDRALGMPLAERKERHGVMLRGLREHSIREWRDRFLADLDRPSADARPT</sequence>
<dbReference type="EMBL" id="UWPJ01000015">
    <property type="protein sequence ID" value="VCU69639.1"/>
    <property type="molecule type" value="Genomic_DNA"/>
</dbReference>
<dbReference type="AlphaFoldDB" id="A0A3P4B009"/>
<name>A0A3P4B009_9BURK</name>
<dbReference type="GO" id="GO:0005992">
    <property type="term" value="P:trehalose biosynthetic process"/>
    <property type="evidence" value="ECO:0007669"/>
    <property type="project" value="InterPro"/>
</dbReference>
<keyword evidence="13" id="KW-1185">Reference proteome</keyword>